<keyword evidence="3 5" id="KW-0694">RNA-binding</keyword>
<dbReference type="GO" id="GO:0016281">
    <property type="term" value="C:eukaryotic translation initiation factor 4F complex"/>
    <property type="evidence" value="ECO:0007669"/>
    <property type="project" value="TreeGrafter"/>
</dbReference>
<evidence type="ECO:0000256" key="4">
    <source>
        <dbReference type="ARBA" id="ARBA00022917"/>
    </source>
</evidence>
<dbReference type="GO" id="GO:0000340">
    <property type="term" value="F:RNA 7-methylguanosine cap binding"/>
    <property type="evidence" value="ECO:0007669"/>
    <property type="project" value="TreeGrafter"/>
</dbReference>
<proteinExistence type="inferred from homology"/>
<name>A0A433Q920_9FUNG</name>
<evidence type="ECO:0000256" key="2">
    <source>
        <dbReference type="ARBA" id="ARBA00022845"/>
    </source>
</evidence>
<dbReference type="Proteomes" id="UP000274822">
    <property type="component" value="Unassembled WGS sequence"/>
</dbReference>
<dbReference type="SUPFAM" id="SSF55418">
    <property type="entry name" value="eIF4e-like"/>
    <property type="match status" value="1"/>
</dbReference>
<gene>
    <name evidence="6" type="ORF">BC938DRAFT_470985</name>
</gene>
<sequence>MSANDLPGYFAAKGKPQVEDRKKEELRKSVAIPLQNEWTFWLDKYVQGLSPAEYEQNLKIISTVGTPIWEDPKNENGGAYNFRINKKDAPVGWREALMLLVGEQFEDCLSADDSVCGVSVSTRYNDTNFQIWTTNAAAKNEEKVMTRLTQVLAQAPAPIEIQTIYYKAANDTSASTKEQSLRERPRFFNKRPEEVPGDLIEQTAEQRAHNEILEKELADGIAAVQLKDRQERENRGEEAQA</sequence>
<dbReference type="InterPro" id="IPR023398">
    <property type="entry name" value="TIF_eIF4e-like"/>
</dbReference>
<dbReference type="PANTHER" id="PTHR11960">
    <property type="entry name" value="EUKARYOTIC TRANSLATION INITIATION FACTOR 4E RELATED"/>
    <property type="match status" value="1"/>
</dbReference>
<protein>
    <submittedName>
        <fullName evidence="6">Translation initiation factor eIF 4e-like domain-containing protein</fullName>
    </submittedName>
</protein>
<accession>A0A433Q920</accession>
<keyword evidence="1 5" id="KW-0396">Initiation factor</keyword>
<keyword evidence="2" id="KW-0810">Translation regulation</keyword>
<dbReference type="InterPro" id="IPR001040">
    <property type="entry name" value="TIF_eIF_4E"/>
</dbReference>
<keyword evidence="7" id="KW-1185">Reference proteome</keyword>
<dbReference type="GO" id="GO:0003743">
    <property type="term" value="F:translation initiation factor activity"/>
    <property type="evidence" value="ECO:0007669"/>
    <property type="project" value="UniProtKB-KW"/>
</dbReference>
<evidence type="ECO:0000313" key="7">
    <source>
        <dbReference type="Proteomes" id="UP000274822"/>
    </source>
</evidence>
<comment type="similarity">
    <text evidence="5">Belongs to the eukaryotic initiation factor 4E family.</text>
</comment>
<reference evidence="6 7" key="1">
    <citation type="journal article" date="2018" name="New Phytol.">
        <title>Phylogenomics of Endogonaceae and evolution of mycorrhizas within Mucoromycota.</title>
        <authorList>
            <person name="Chang Y."/>
            <person name="Desiro A."/>
            <person name="Na H."/>
            <person name="Sandor L."/>
            <person name="Lipzen A."/>
            <person name="Clum A."/>
            <person name="Barry K."/>
            <person name="Grigoriev I.V."/>
            <person name="Martin F.M."/>
            <person name="Stajich J.E."/>
            <person name="Smith M.E."/>
            <person name="Bonito G."/>
            <person name="Spatafora J.W."/>
        </authorList>
    </citation>
    <scope>NUCLEOTIDE SEQUENCE [LARGE SCALE GENOMIC DNA]</scope>
    <source>
        <strain evidence="6 7">AD002</strain>
    </source>
</reference>
<organism evidence="6 7">
    <name type="scientific">Jimgerdemannia flammicorona</name>
    <dbReference type="NCBI Taxonomy" id="994334"/>
    <lineage>
        <taxon>Eukaryota</taxon>
        <taxon>Fungi</taxon>
        <taxon>Fungi incertae sedis</taxon>
        <taxon>Mucoromycota</taxon>
        <taxon>Mucoromycotina</taxon>
        <taxon>Endogonomycetes</taxon>
        <taxon>Endogonales</taxon>
        <taxon>Endogonaceae</taxon>
        <taxon>Jimgerdemannia</taxon>
    </lineage>
</organism>
<dbReference type="PANTHER" id="PTHR11960:SF66">
    <property type="entry name" value="EUKARYOTIC TRANSLATION INITIATION FACTOR 4E TYPE 3"/>
    <property type="match status" value="1"/>
</dbReference>
<dbReference type="Pfam" id="PF01652">
    <property type="entry name" value="IF4E"/>
    <property type="match status" value="1"/>
</dbReference>
<evidence type="ECO:0000256" key="5">
    <source>
        <dbReference type="RuleBase" id="RU004374"/>
    </source>
</evidence>
<evidence type="ECO:0000256" key="3">
    <source>
        <dbReference type="ARBA" id="ARBA00022884"/>
    </source>
</evidence>
<dbReference type="AlphaFoldDB" id="A0A433Q920"/>
<dbReference type="EMBL" id="RBNJ01010844">
    <property type="protein sequence ID" value="RUS26277.1"/>
    <property type="molecule type" value="Genomic_DNA"/>
</dbReference>
<evidence type="ECO:0000256" key="1">
    <source>
        <dbReference type="ARBA" id="ARBA00022540"/>
    </source>
</evidence>
<dbReference type="GO" id="GO:0006417">
    <property type="term" value="P:regulation of translation"/>
    <property type="evidence" value="ECO:0007669"/>
    <property type="project" value="UniProtKB-KW"/>
</dbReference>
<keyword evidence="4 5" id="KW-0648">Protein biosynthesis</keyword>
<comment type="caution">
    <text evidence="6">The sequence shown here is derived from an EMBL/GenBank/DDBJ whole genome shotgun (WGS) entry which is preliminary data.</text>
</comment>
<dbReference type="Gene3D" id="3.30.760.10">
    <property type="entry name" value="RNA Cap, Translation Initiation Factor Eif4e"/>
    <property type="match status" value="2"/>
</dbReference>
<evidence type="ECO:0000313" key="6">
    <source>
        <dbReference type="EMBL" id="RUS26277.1"/>
    </source>
</evidence>